<dbReference type="InterPro" id="IPR040324">
    <property type="entry name" value="WDR44/Dgr2"/>
</dbReference>
<evidence type="ECO:0000256" key="2">
    <source>
        <dbReference type="ARBA" id="ARBA00022737"/>
    </source>
</evidence>
<comment type="caution">
    <text evidence="3">The sequence shown here is derived from an EMBL/GenBank/DDBJ whole genome shotgun (WGS) entry which is preliminary data.</text>
</comment>
<dbReference type="Proteomes" id="UP001151752">
    <property type="component" value="Chromosome 5"/>
</dbReference>
<reference evidence="3" key="2">
    <citation type="journal article" date="2023" name="Int. J. Mol. Sci.">
        <title>De Novo Assembly and Annotation of 11 Diverse Shrub Willow (Salix) Genomes Reveals Novel Gene Organization in Sex-Linked Regions.</title>
        <authorList>
            <person name="Hyden B."/>
            <person name="Feng K."/>
            <person name="Yates T.B."/>
            <person name="Jawdy S."/>
            <person name="Cereghino C."/>
            <person name="Smart L.B."/>
            <person name="Muchero W."/>
        </authorList>
    </citation>
    <scope>NUCLEOTIDE SEQUENCE</scope>
    <source>
        <tissue evidence="3">Shoot tip</tissue>
    </source>
</reference>
<evidence type="ECO:0000313" key="3">
    <source>
        <dbReference type="EMBL" id="KAJ6682796.1"/>
    </source>
</evidence>
<dbReference type="PANTHER" id="PTHR14221:SF31">
    <property type="entry name" value="TRANSDUCIN_WD40 REPEAT-LIKE SUPERFAMILY PROTEIN"/>
    <property type="match status" value="1"/>
</dbReference>
<dbReference type="AlphaFoldDB" id="A0A9Q0P6Z3"/>
<reference evidence="3" key="1">
    <citation type="submission" date="2022-11" db="EMBL/GenBank/DDBJ databases">
        <authorList>
            <person name="Hyden B.L."/>
            <person name="Feng K."/>
            <person name="Yates T."/>
            <person name="Jawdy S."/>
            <person name="Smart L.B."/>
            <person name="Muchero W."/>
        </authorList>
    </citation>
    <scope>NUCLEOTIDE SEQUENCE</scope>
    <source>
        <tissue evidence="3">Shoot tip</tissue>
    </source>
</reference>
<evidence type="ECO:0000313" key="4">
    <source>
        <dbReference type="Proteomes" id="UP001151752"/>
    </source>
</evidence>
<protein>
    <submittedName>
        <fullName evidence="3">TRANSDUCIN/WD40 REPEAT-LIKE SUPERFAMILY PROTEIN</fullName>
    </submittedName>
</protein>
<proteinExistence type="predicted"/>
<dbReference type="EMBL" id="JAPFFM010000020">
    <property type="protein sequence ID" value="KAJ6682796.1"/>
    <property type="molecule type" value="Genomic_DNA"/>
</dbReference>
<keyword evidence="2" id="KW-0677">Repeat</keyword>
<accession>A0A9Q0P6Z3</accession>
<keyword evidence="1" id="KW-0853">WD repeat</keyword>
<evidence type="ECO:0000256" key="1">
    <source>
        <dbReference type="ARBA" id="ARBA00022574"/>
    </source>
</evidence>
<name>A0A9Q0P6Z3_9ROSI</name>
<sequence>MDGRCRGSYATWPEEKLPMWDVPVSGAEYENQIIKNHQQQQCMNTNDHISLSEAWGLVIVTAGWDGKIRAFHNYGLPIVLK</sequence>
<keyword evidence="4" id="KW-1185">Reference proteome</keyword>
<gene>
    <name evidence="3" type="ORF">OIU74_020941</name>
</gene>
<dbReference type="PANTHER" id="PTHR14221">
    <property type="entry name" value="WD REPEAT DOMAIN 44"/>
    <property type="match status" value="1"/>
</dbReference>
<organism evidence="3 4">
    <name type="scientific">Salix koriyanagi</name>
    <dbReference type="NCBI Taxonomy" id="2511006"/>
    <lineage>
        <taxon>Eukaryota</taxon>
        <taxon>Viridiplantae</taxon>
        <taxon>Streptophyta</taxon>
        <taxon>Embryophyta</taxon>
        <taxon>Tracheophyta</taxon>
        <taxon>Spermatophyta</taxon>
        <taxon>Magnoliopsida</taxon>
        <taxon>eudicotyledons</taxon>
        <taxon>Gunneridae</taxon>
        <taxon>Pentapetalae</taxon>
        <taxon>rosids</taxon>
        <taxon>fabids</taxon>
        <taxon>Malpighiales</taxon>
        <taxon>Salicaceae</taxon>
        <taxon>Saliceae</taxon>
        <taxon>Salix</taxon>
    </lineage>
</organism>